<evidence type="ECO:0000256" key="5">
    <source>
        <dbReference type="PROSITE-ProRule" id="PRU10141"/>
    </source>
</evidence>
<evidence type="ECO:0000256" key="3">
    <source>
        <dbReference type="ARBA" id="ARBA00022777"/>
    </source>
</evidence>
<feature type="binding site" evidence="5">
    <location>
        <position position="425"/>
    </location>
    <ligand>
        <name>ATP</name>
        <dbReference type="ChEBI" id="CHEBI:30616"/>
    </ligand>
</feature>
<dbReference type="InterPro" id="IPR046958">
    <property type="entry name" value="RBK1/2/STUNTED"/>
</dbReference>
<dbReference type="FunFam" id="1.10.510.10:FF:000284">
    <property type="entry name" value="Putative receptor-like serine/threonine-protein kinase"/>
    <property type="match status" value="1"/>
</dbReference>
<keyword evidence="4 5" id="KW-0067">ATP-binding</keyword>
<dbReference type="GO" id="GO:0005524">
    <property type="term" value="F:ATP binding"/>
    <property type="evidence" value="ECO:0007669"/>
    <property type="project" value="UniProtKB-UniRule"/>
</dbReference>
<dbReference type="FunFam" id="3.40.50.620:FF:000177">
    <property type="entry name" value="probable receptor-like serine/threonine-protein kinase At5g57670"/>
    <property type="match status" value="1"/>
</dbReference>
<dbReference type="PROSITE" id="PS00108">
    <property type="entry name" value="PROTEIN_KINASE_ST"/>
    <property type="match status" value="1"/>
</dbReference>
<feature type="domain" description="Protein kinase" evidence="6">
    <location>
        <begin position="397"/>
        <end position="704"/>
    </location>
</feature>
<dbReference type="Gene3D" id="3.30.200.20">
    <property type="entry name" value="Phosphorylase Kinase, domain 1"/>
    <property type="match status" value="1"/>
</dbReference>
<keyword evidence="1" id="KW-0808">Transferase</keyword>
<dbReference type="GO" id="GO:0004672">
    <property type="term" value="F:protein kinase activity"/>
    <property type="evidence" value="ECO:0007669"/>
    <property type="project" value="InterPro"/>
</dbReference>
<dbReference type="InterPro" id="IPR000719">
    <property type="entry name" value="Prot_kinase_dom"/>
</dbReference>
<protein>
    <recommendedName>
        <fullName evidence="6">Protein kinase domain-containing protein</fullName>
    </recommendedName>
</protein>
<evidence type="ECO:0000259" key="6">
    <source>
        <dbReference type="PROSITE" id="PS50011"/>
    </source>
</evidence>
<dbReference type="SUPFAM" id="SSF52402">
    <property type="entry name" value="Adenine nucleotide alpha hydrolases-like"/>
    <property type="match status" value="1"/>
</dbReference>
<dbReference type="PROSITE" id="PS00107">
    <property type="entry name" value="PROTEIN_KINASE_ATP"/>
    <property type="match status" value="1"/>
</dbReference>
<evidence type="ECO:0000256" key="1">
    <source>
        <dbReference type="ARBA" id="ARBA00022679"/>
    </source>
</evidence>
<keyword evidence="8" id="KW-1185">Reference proteome</keyword>
<dbReference type="InterPro" id="IPR008271">
    <property type="entry name" value="Ser/Thr_kinase_AS"/>
</dbReference>
<dbReference type="InterPro" id="IPR011009">
    <property type="entry name" value="Kinase-like_dom_sf"/>
</dbReference>
<dbReference type="Proteomes" id="UP001346149">
    <property type="component" value="Unassembled WGS sequence"/>
</dbReference>
<comment type="caution">
    <text evidence="7">The sequence shown here is derived from an EMBL/GenBank/DDBJ whole genome shotgun (WGS) entry which is preliminary data.</text>
</comment>
<dbReference type="PROSITE" id="PS50011">
    <property type="entry name" value="PROTEIN_KINASE_DOM"/>
    <property type="match status" value="1"/>
</dbReference>
<dbReference type="PANTHER" id="PTHR47987:SF5">
    <property type="entry name" value="PROTEIN KINASE DOMAIN-CONTAINING PROTEIN"/>
    <property type="match status" value="1"/>
</dbReference>
<dbReference type="EMBL" id="JAXQNO010000013">
    <property type="protein sequence ID" value="KAK4784964.1"/>
    <property type="molecule type" value="Genomic_DNA"/>
</dbReference>
<evidence type="ECO:0000256" key="4">
    <source>
        <dbReference type="ARBA" id="ARBA00022840"/>
    </source>
</evidence>
<keyword evidence="2 5" id="KW-0547">Nucleotide-binding</keyword>
<organism evidence="7 8">
    <name type="scientific">Trapa natans</name>
    <name type="common">Water chestnut</name>
    <dbReference type="NCBI Taxonomy" id="22666"/>
    <lineage>
        <taxon>Eukaryota</taxon>
        <taxon>Viridiplantae</taxon>
        <taxon>Streptophyta</taxon>
        <taxon>Embryophyta</taxon>
        <taxon>Tracheophyta</taxon>
        <taxon>Spermatophyta</taxon>
        <taxon>Magnoliopsida</taxon>
        <taxon>eudicotyledons</taxon>
        <taxon>Gunneridae</taxon>
        <taxon>Pentapetalae</taxon>
        <taxon>rosids</taxon>
        <taxon>malvids</taxon>
        <taxon>Myrtales</taxon>
        <taxon>Lythraceae</taxon>
        <taxon>Trapa</taxon>
    </lineage>
</organism>
<dbReference type="Gene3D" id="1.10.510.10">
    <property type="entry name" value="Transferase(Phosphotransferase) domain 1"/>
    <property type="match status" value="1"/>
</dbReference>
<dbReference type="SUPFAM" id="SSF56112">
    <property type="entry name" value="Protein kinase-like (PK-like)"/>
    <property type="match status" value="1"/>
</dbReference>
<proteinExistence type="predicted"/>
<dbReference type="PANTHER" id="PTHR47987">
    <property type="entry name" value="OS08G0249100 PROTEIN"/>
    <property type="match status" value="1"/>
</dbReference>
<accession>A0AAN7LII3</accession>
<reference evidence="7 8" key="1">
    <citation type="journal article" date="2023" name="Hortic Res">
        <title>Pangenome of water caltrop reveals structural variations and asymmetric subgenome divergence after allopolyploidization.</title>
        <authorList>
            <person name="Zhang X."/>
            <person name="Chen Y."/>
            <person name="Wang L."/>
            <person name="Yuan Y."/>
            <person name="Fang M."/>
            <person name="Shi L."/>
            <person name="Lu R."/>
            <person name="Comes H.P."/>
            <person name="Ma Y."/>
            <person name="Chen Y."/>
            <person name="Huang G."/>
            <person name="Zhou Y."/>
            <person name="Zheng Z."/>
            <person name="Qiu Y."/>
        </authorList>
    </citation>
    <scope>NUCLEOTIDE SEQUENCE [LARGE SCALE GENOMIC DNA]</scope>
    <source>
        <strain evidence="7">F231</strain>
    </source>
</reference>
<dbReference type="FunFam" id="3.30.200.20:FF:000268">
    <property type="entry name" value="probable receptor-like serine/threonine-protein kinase At5g57670"/>
    <property type="match status" value="1"/>
</dbReference>
<dbReference type="Pfam" id="PF00069">
    <property type="entry name" value="Pkinase"/>
    <property type="match status" value="1"/>
</dbReference>
<evidence type="ECO:0000256" key="2">
    <source>
        <dbReference type="ARBA" id="ARBA00022741"/>
    </source>
</evidence>
<dbReference type="InterPro" id="IPR017441">
    <property type="entry name" value="Protein_kinase_ATP_BS"/>
</dbReference>
<evidence type="ECO:0000313" key="8">
    <source>
        <dbReference type="Proteomes" id="UP001346149"/>
    </source>
</evidence>
<evidence type="ECO:0000313" key="7">
    <source>
        <dbReference type="EMBL" id="KAK4784964.1"/>
    </source>
</evidence>
<name>A0AAN7LII3_TRANT</name>
<keyword evidence="3" id="KW-0418">Kinase</keyword>
<sequence length="772" mass="85130">MEMEMGGGEGAVSSGGGAGAAEKGEGGAVVVVGVKLDGKSKELLTWTLLKVAQPGDRVIALHVLDSSSVEGPSSLISLVNAFDSVLAVYEGFCNLKQVNLKLKVCRGPSVKKVLVREAKVFPSAKLVVGISKSQHRNQSSANVAKYCARNLSRSYWVFAVGSGKVVFKRDTEQLDPDASKYDKRHRFHAFLSHHSLSKNLNVAGKCDHGSRECLLRSDTNQPSKEASVESISQDVELTSDKREDASFDNSLTLVPFVASEEDAICSDSIVIQESDAQRTGWPSLRWTFLPKRQQAEKSTVKKKSMVQRVLRLPNMHSSAIVHPDQKHSNFVQNDDKLCSLNADKGAIVSLGSDVVCPSLVDNYSWSIPKELEGFDEKYSSICRLFNYEEILEATLNLKQENLVGRGGSSTVYRGCLSDGKEIAVKILKPSHDVVKEFAAEIGIITTLNHKNIVSLLGFCHENNKFALIYDFLERGSLEENLHGIYTTQNFLVGFDEEFSSPFLCFVCQFFEGESKDHCSFGWKERCKVATGVAEALDYLHNSCAQPVIHKDVKSSNILLSEDFEPHLSDFGFAGRVADLSCQLTAHDVSGTFGYLAPEYLMYGKVSDRVDVYAFGVVILELLSGRKPIDDEYPKGQESLVMWAKPILQSRNVSELLDPSLGIEPDNEYIERMVLAATICISQSPQTRPQISLVLKLLQGDQEAIIWARAHISSSSVLNSLDEEESQVINIQSHLSLALQDLEDDSLSVSSAGQSISWEEYMHGRWSRSSSMD</sequence>
<dbReference type="SMART" id="SM00220">
    <property type="entry name" value="S_TKc"/>
    <property type="match status" value="1"/>
</dbReference>
<dbReference type="AlphaFoldDB" id="A0AAN7LII3"/>
<gene>
    <name evidence="7" type="ORF">SAY86_001653</name>
</gene>